<dbReference type="Gene3D" id="3.90.226.10">
    <property type="entry name" value="2-enoyl-CoA Hydratase, Chain A, domain 1"/>
    <property type="match status" value="1"/>
</dbReference>
<comment type="caution">
    <text evidence="1">The sequence shown here is derived from an EMBL/GenBank/DDBJ whole genome shotgun (WGS) entry which is preliminary data.</text>
</comment>
<protein>
    <submittedName>
        <fullName evidence="1">Uncharacterized protein</fullName>
    </submittedName>
</protein>
<dbReference type="SUPFAM" id="SSF52096">
    <property type="entry name" value="ClpP/crotonase"/>
    <property type="match status" value="1"/>
</dbReference>
<evidence type="ECO:0000313" key="1">
    <source>
        <dbReference type="EMBL" id="KKL44790.1"/>
    </source>
</evidence>
<feature type="non-terminal residue" evidence="1">
    <location>
        <position position="49"/>
    </location>
</feature>
<gene>
    <name evidence="1" type="ORF">LCGC14_2362140</name>
</gene>
<organism evidence="1">
    <name type="scientific">marine sediment metagenome</name>
    <dbReference type="NCBI Taxonomy" id="412755"/>
    <lineage>
        <taxon>unclassified sequences</taxon>
        <taxon>metagenomes</taxon>
        <taxon>ecological metagenomes</taxon>
    </lineage>
</organism>
<sequence length="49" mass="5201">MGLVNIITPIDHALAAARELAQQIASKPPAAIQAAKRVLRFGLVNPVQQ</sequence>
<name>A0A0F9EIU3_9ZZZZ</name>
<accession>A0A0F9EIU3</accession>
<dbReference type="InterPro" id="IPR029045">
    <property type="entry name" value="ClpP/crotonase-like_dom_sf"/>
</dbReference>
<reference evidence="1" key="1">
    <citation type="journal article" date="2015" name="Nature">
        <title>Complex archaea that bridge the gap between prokaryotes and eukaryotes.</title>
        <authorList>
            <person name="Spang A."/>
            <person name="Saw J.H."/>
            <person name="Jorgensen S.L."/>
            <person name="Zaremba-Niedzwiedzka K."/>
            <person name="Martijn J."/>
            <person name="Lind A.E."/>
            <person name="van Eijk R."/>
            <person name="Schleper C."/>
            <person name="Guy L."/>
            <person name="Ettema T.J."/>
        </authorList>
    </citation>
    <scope>NUCLEOTIDE SEQUENCE</scope>
</reference>
<proteinExistence type="predicted"/>
<dbReference type="AlphaFoldDB" id="A0A0F9EIU3"/>
<dbReference type="EMBL" id="LAZR01034628">
    <property type="protein sequence ID" value="KKL44790.1"/>
    <property type="molecule type" value="Genomic_DNA"/>
</dbReference>